<dbReference type="AlphaFoldDB" id="A0AAN7P734"/>
<keyword evidence="2" id="KW-1185">Reference proteome</keyword>
<evidence type="ECO:0000313" key="2">
    <source>
        <dbReference type="Proteomes" id="UP001353858"/>
    </source>
</evidence>
<reference evidence="2" key="1">
    <citation type="submission" date="2023-01" db="EMBL/GenBank/DDBJ databases">
        <title>Key to firefly adult light organ development and bioluminescence: homeobox transcription factors regulate luciferase expression and transportation to peroxisome.</title>
        <authorList>
            <person name="Fu X."/>
        </authorList>
    </citation>
    <scope>NUCLEOTIDE SEQUENCE [LARGE SCALE GENOMIC DNA]</scope>
</reference>
<organism evidence="1 2">
    <name type="scientific">Aquatica leii</name>
    <dbReference type="NCBI Taxonomy" id="1421715"/>
    <lineage>
        <taxon>Eukaryota</taxon>
        <taxon>Metazoa</taxon>
        <taxon>Ecdysozoa</taxon>
        <taxon>Arthropoda</taxon>
        <taxon>Hexapoda</taxon>
        <taxon>Insecta</taxon>
        <taxon>Pterygota</taxon>
        <taxon>Neoptera</taxon>
        <taxon>Endopterygota</taxon>
        <taxon>Coleoptera</taxon>
        <taxon>Polyphaga</taxon>
        <taxon>Elateriformia</taxon>
        <taxon>Elateroidea</taxon>
        <taxon>Lampyridae</taxon>
        <taxon>Luciolinae</taxon>
        <taxon>Aquatica</taxon>
    </lineage>
</organism>
<name>A0AAN7P734_9COLE</name>
<comment type="caution">
    <text evidence="1">The sequence shown here is derived from an EMBL/GenBank/DDBJ whole genome shotgun (WGS) entry which is preliminary data.</text>
</comment>
<dbReference type="Proteomes" id="UP001353858">
    <property type="component" value="Unassembled WGS sequence"/>
</dbReference>
<sequence>MTAISYNSGAELLSLLHEDLCRRPTGHYMAKFLNTNIRRDNHTTTKRCSRTRRFAVANCDYGMPDDLCQEKYELKATIPQ</sequence>
<evidence type="ECO:0000313" key="1">
    <source>
        <dbReference type="EMBL" id="KAK4882520.1"/>
    </source>
</evidence>
<protein>
    <submittedName>
        <fullName evidence="1">Uncharacterized protein</fullName>
    </submittedName>
</protein>
<gene>
    <name evidence="1" type="ORF">RN001_005839</name>
</gene>
<accession>A0AAN7P734</accession>
<proteinExistence type="predicted"/>
<dbReference type="EMBL" id="JARPUR010000002">
    <property type="protein sequence ID" value="KAK4882520.1"/>
    <property type="molecule type" value="Genomic_DNA"/>
</dbReference>